<keyword evidence="5" id="KW-1185">Reference proteome</keyword>
<evidence type="ECO:0000256" key="1">
    <source>
        <dbReference type="SAM" id="Phobius"/>
    </source>
</evidence>
<proteinExistence type="predicted"/>
<feature type="transmembrane region" description="Helical" evidence="1">
    <location>
        <begin position="244"/>
        <end position="261"/>
    </location>
</feature>
<dbReference type="Proteomes" id="UP000032611">
    <property type="component" value="Chromosome"/>
</dbReference>
<dbReference type="PATRIC" id="fig|1486262.3.peg.3475"/>
<feature type="transmembrane region" description="Helical" evidence="1">
    <location>
        <begin position="165"/>
        <end position="182"/>
    </location>
</feature>
<evidence type="ECO:0000313" key="4">
    <source>
        <dbReference type="EMBL" id="AJY46966.1"/>
    </source>
</evidence>
<gene>
    <name evidence="4" type="ORF">TM49_16800</name>
</gene>
<accession>A0A0D5LSB3</accession>
<feature type="domain" description="SGNH" evidence="3">
    <location>
        <begin position="416"/>
        <end position="617"/>
    </location>
</feature>
<dbReference type="RefSeq" id="WP_045682972.1">
    <property type="nucleotide sequence ID" value="NZ_CP010803.1"/>
</dbReference>
<evidence type="ECO:0008006" key="6">
    <source>
        <dbReference type="Google" id="ProtNLM"/>
    </source>
</evidence>
<dbReference type="PANTHER" id="PTHR23028:SF53">
    <property type="entry name" value="ACYL_TRANSF_3 DOMAIN-CONTAINING PROTEIN"/>
    <property type="match status" value="1"/>
</dbReference>
<feature type="domain" description="Acyltransferase 3" evidence="2">
    <location>
        <begin position="6"/>
        <end position="330"/>
    </location>
</feature>
<sequence>MKYRRDIDGLRALAVVPVVLFHINFAKYMPGGFVGVDVFFVISGFLISRIIYDEVSEGRFSIFEFYKRRIKRIFPALYVVYGFCIVASVSIQFPSESREVGETLLSSIFFVSNILFYNTSGYFDAGLHSNPLLHTWSLSVEEQFYIFFPIIVLFIARFRFRVQVWALLLLAGVSLVAAQLALNLDPSGAFYLVQYRAWELMLGGVLAISAPALPTNKWCKEGLGVVGFLLVVGSVLLISDDMPFPGLSAAPACIGAAAIIYSGRDGDTLVARLLGFSVIRFIGLISYSLYLWHWPIYVFAQQTDLQGTGGRIGLLLIALSFVMATFSWAVIEKPFRGRSQMPTMRVLTLGVTLMAATAVVASFTGRINTLIWGKLPGGIEKILTYETYGTDYPEVMNTGTCFLTSSYDDYRFFDQNKCLSLVDDKPNYLLVGDSHAAHLIAGLNEEAPEVNFLQATASGCKPILPLSGRASCTDLFEYVFDEFVPKHHLDGIILAGRWTTADEADAVRTAAALTAYADKVIIPGPITEYEGTLPRQIATAMRKGVDVSSYVRSREISEPKKADRLFKEDRLPENVVYFSTYDAVHQDDCGVLLNDVPRQFDYGHLTAEGAECVAKKIRNLFEQ</sequence>
<feature type="transmembrane region" description="Helical" evidence="1">
    <location>
        <begin position="32"/>
        <end position="52"/>
    </location>
</feature>
<dbReference type="GO" id="GO:0009103">
    <property type="term" value="P:lipopolysaccharide biosynthetic process"/>
    <property type="evidence" value="ECO:0007669"/>
    <property type="project" value="TreeGrafter"/>
</dbReference>
<evidence type="ECO:0000259" key="3">
    <source>
        <dbReference type="Pfam" id="PF19040"/>
    </source>
</evidence>
<feature type="transmembrane region" description="Helical" evidence="1">
    <location>
        <begin position="222"/>
        <end position="238"/>
    </location>
</feature>
<dbReference type="InterPro" id="IPR043968">
    <property type="entry name" value="SGNH"/>
</dbReference>
<evidence type="ECO:0000313" key="5">
    <source>
        <dbReference type="Proteomes" id="UP000032611"/>
    </source>
</evidence>
<evidence type="ECO:0000259" key="2">
    <source>
        <dbReference type="Pfam" id="PF01757"/>
    </source>
</evidence>
<dbReference type="KEGG" id="mey:TM49_16800"/>
<dbReference type="GO" id="GO:0016020">
    <property type="term" value="C:membrane"/>
    <property type="evidence" value="ECO:0007669"/>
    <property type="project" value="TreeGrafter"/>
</dbReference>
<keyword evidence="1" id="KW-0812">Transmembrane</keyword>
<dbReference type="HOGENOM" id="CLU_005679_10_2_5"/>
<keyword evidence="1" id="KW-1133">Transmembrane helix</keyword>
<dbReference type="GO" id="GO:0016747">
    <property type="term" value="F:acyltransferase activity, transferring groups other than amino-acyl groups"/>
    <property type="evidence" value="ECO:0007669"/>
    <property type="project" value="InterPro"/>
</dbReference>
<dbReference type="InterPro" id="IPR002656">
    <property type="entry name" value="Acyl_transf_3_dom"/>
</dbReference>
<feature type="transmembrane region" description="Helical" evidence="1">
    <location>
        <begin position="9"/>
        <end position="26"/>
    </location>
</feature>
<dbReference type="InterPro" id="IPR050879">
    <property type="entry name" value="Acyltransferase_3"/>
</dbReference>
<organism evidence="4 5">
    <name type="scientific">Martelella endophytica</name>
    <dbReference type="NCBI Taxonomy" id="1486262"/>
    <lineage>
        <taxon>Bacteria</taxon>
        <taxon>Pseudomonadati</taxon>
        <taxon>Pseudomonadota</taxon>
        <taxon>Alphaproteobacteria</taxon>
        <taxon>Hyphomicrobiales</taxon>
        <taxon>Aurantimonadaceae</taxon>
        <taxon>Martelella</taxon>
    </lineage>
</organism>
<feature type="transmembrane region" description="Helical" evidence="1">
    <location>
        <begin position="143"/>
        <end position="160"/>
    </location>
</feature>
<feature type="transmembrane region" description="Helical" evidence="1">
    <location>
        <begin position="343"/>
        <end position="363"/>
    </location>
</feature>
<dbReference type="PANTHER" id="PTHR23028">
    <property type="entry name" value="ACETYLTRANSFERASE"/>
    <property type="match status" value="1"/>
</dbReference>
<dbReference type="Pfam" id="PF01757">
    <property type="entry name" value="Acyl_transf_3"/>
    <property type="match status" value="1"/>
</dbReference>
<dbReference type="STRING" id="1486262.TM49_16800"/>
<feature type="transmembrane region" description="Helical" evidence="1">
    <location>
        <begin position="73"/>
        <end position="93"/>
    </location>
</feature>
<dbReference type="AlphaFoldDB" id="A0A0D5LSB3"/>
<feature type="transmembrane region" description="Helical" evidence="1">
    <location>
        <begin position="312"/>
        <end position="331"/>
    </location>
</feature>
<protein>
    <recommendedName>
        <fullName evidence="6">Acyltransferase</fullName>
    </recommendedName>
</protein>
<dbReference type="OrthoDB" id="9796461at2"/>
<name>A0A0D5LSB3_MAREN</name>
<reference evidence="4 5" key="1">
    <citation type="journal article" date="2015" name="Genome Announc.">
        <title>Complete genome sequence of Martelella endophytica YC6887, which has antifungal activity associated with a halophyte.</title>
        <authorList>
            <person name="Khan A."/>
            <person name="Khan H."/>
            <person name="Chung E.J."/>
            <person name="Hossain M.T."/>
            <person name="Chung Y.R."/>
        </authorList>
    </citation>
    <scope>NUCLEOTIDE SEQUENCE [LARGE SCALE GENOMIC DNA]</scope>
    <source>
        <strain evidence="4">YC6887</strain>
    </source>
</reference>
<dbReference type="Pfam" id="PF19040">
    <property type="entry name" value="SGNH"/>
    <property type="match status" value="1"/>
</dbReference>
<feature type="transmembrane region" description="Helical" evidence="1">
    <location>
        <begin position="188"/>
        <end position="210"/>
    </location>
</feature>
<feature type="transmembrane region" description="Helical" evidence="1">
    <location>
        <begin position="273"/>
        <end position="292"/>
    </location>
</feature>
<dbReference type="EMBL" id="CP010803">
    <property type="protein sequence ID" value="AJY46966.1"/>
    <property type="molecule type" value="Genomic_DNA"/>
</dbReference>
<keyword evidence="1" id="KW-0472">Membrane</keyword>